<dbReference type="Pfam" id="PF20151">
    <property type="entry name" value="DUF6533"/>
    <property type="match status" value="1"/>
</dbReference>
<keyword evidence="2" id="KW-1133">Transmembrane helix</keyword>
<gene>
    <name evidence="4" type="ORF">LAESUDRAFT_751848</name>
</gene>
<proteinExistence type="predicted"/>
<dbReference type="AlphaFoldDB" id="A0A165CML8"/>
<feature type="compositionally biased region" description="Basic and acidic residues" evidence="1">
    <location>
        <begin position="369"/>
        <end position="382"/>
    </location>
</feature>
<evidence type="ECO:0000313" key="5">
    <source>
        <dbReference type="Proteomes" id="UP000076871"/>
    </source>
</evidence>
<evidence type="ECO:0000313" key="4">
    <source>
        <dbReference type="EMBL" id="KZT03085.1"/>
    </source>
</evidence>
<evidence type="ECO:0000259" key="3">
    <source>
        <dbReference type="Pfam" id="PF20151"/>
    </source>
</evidence>
<dbReference type="RefSeq" id="XP_040760825.1">
    <property type="nucleotide sequence ID" value="XM_040911689.1"/>
</dbReference>
<dbReference type="EMBL" id="KV427647">
    <property type="protein sequence ID" value="KZT03085.1"/>
    <property type="molecule type" value="Genomic_DNA"/>
</dbReference>
<evidence type="ECO:0000256" key="1">
    <source>
        <dbReference type="SAM" id="MobiDB-lite"/>
    </source>
</evidence>
<feature type="transmembrane region" description="Helical" evidence="2">
    <location>
        <begin position="217"/>
        <end position="240"/>
    </location>
</feature>
<feature type="domain" description="DUF6533" evidence="3">
    <location>
        <begin position="29"/>
        <end position="73"/>
    </location>
</feature>
<sequence length="382" mass="42539">MDVHESTAQIASFLQELYATFLPEIPDNCCILAVTVLVFYDYFLTLSQEVQYVWKSRSSSASIIFYLNRYLILALSLIDLVGFFPLNSPAIMWYAVWAAFSCLRVFAISGRDWRTAVFTLIFGLVPCVTTMYGMIRTSYYVSFPDGVCIAQMAFSTATADKYATYLMVLQIPLVIATRVCLIVSDIIVIAATWYYMSRVELSAQAPSSVATILVRDGTLYFILLLAMNVLHISLFITSVFQCTVDFIVRITAVLVTRYLLNLRHFRSSQKDILDSVESYTMHASSDNSFSPRAEATLSTISSSSSTTGSSTEQYSLGSFRSTAGTWGVKDVSRVKLEDIAETDLEEEVQSGDEMELTEISSFSAPSDGRTSETTRHAELSDV</sequence>
<feature type="transmembrane region" description="Helical" evidence="2">
    <location>
        <begin position="63"/>
        <end position="84"/>
    </location>
</feature>
<dbReference type="GeneID" id="63828717"/>
<feature type="compositionally biased region" description="Acidic residues" evidence="1">
    <location>
        <begin position="339"/>
        <end position="356"/>
    </location>
</feature>
<dbReference type="OrthoDB" id="2802397at2759"/>
<protein>
    <recommendedName>
        <fullName evidence="3">DUF6533 domain-containing protein</fullName>
    </recommendedName>
</protein>
<dbReference type="Proteomes" id="UP000076871">
    <property type="component" value="Unassembled WGS sequence"/>
</dbReference>
<dbReference type="InterPro" id="IPR045340">
    <property type="entry name" value="DUF6533"/>
</dbReference>
<keyword evidence="5" id="KW-1185">Reference proteome</keyword>
<organism evidence="4 5">
    <name type="scientific">Laetiporus sulphureus 93-53</name>
    <dbReference type="NCBI Taxonomy" id="1314785"/>
    <lineage>
        <taxon>Eukaryota</taxon>
        <taxon>Fungi</taxon>
        <taxon>Dikarya</taxon>
        <taxon>Basidiomycota</taxon>
        <taxon>Agaricomycotina</taxon>
        <taxon>Agaricomycetes</taxon>
        <taxon>Polyporales</taxon>
        <taxon>Laetiporus</taxon>
    </lineage>
</organism>
<name>A0A165CML8_9APHY</name>
<evidence type="ECO:0000256" key="2">
    <source>
        <dbReference type="SAM" id="Phobius"/>
    </source>
</evidence>
<feature type="transmembrane region" description="Helical" evidence="2">
    <location>
        <begin position="115"/>
        <end position="135"/>
    </location>
</feature>
<feature type="transmembrane region" description="Helical" evidence="2">
    <location>
        <begin position="175"/>
        <end position="196"/>
    </location>
</feature>
<keyword evidence="2" id="KW-0472">Membrane</keyword>
<feature type="transmembrane region" description="Helical" evidence="2">
    <location>
        <begin position="90"/>
        <end position="108"/>
    </location>
</feature>
<feature type="region of interest" description="Disordered" evidence="1">
    <location>
        <begin position="339"/>
        <end position="382"/>
    </location>
</feature>
<keyword evidence="2" id="KW-0812">Transmembrane</keyword>
<accession>A0A165CML8</accession>
<reference evidence="4 5" key="1">
    <citation type="journal article" date="2016" name="Mol. Biol. Evol.">
        <title>Comparative Genomics of Early-Diverging Mushroom-Forming Fungi Provides Insights into the Origins of Lignocellulose Decay Capabilities.</title>
        <authorList>
            <person name="Nagy L.G."/>
            <person name="Riley R."/>
            <person name="Tritt A."/>
            <person name="Adam C."/>
            <person name="Daum C."/>
            <person name="Floudas D."/>
            <person name="Sun H."/>
            <person name="Yadav J.S."/>
            <person name="Pangilinan J."/>
            <person name="Larsson K.H."/>
            <person name="Matsuura K."/>
            <person name="Barry K."/>
            <person name="Labutti K."/>
            <person name="Kuo R."/>
            <person name="Ohm R.A."/>
            <person name="Bhattacharya S.S."/>
            <person name="Shirouzu T."/>
            <person name="Yoshinaga Y."/>
            <person name="Martin F.M."/>
            <person name="Grigoriev I.V."/>
            <person name="Hibbett D.S."/>
        </authorList>
    </citation>
    <scope>NUCLEOTIDE SEQUENCE [LARGE SCALE GENOMIC DNA]</scope>
    <source>
        <strain evidence="4 5">93-53</strain>
    </source>
</reference>
<dbReference type="InParanoid" id="A0A165CML8"/>